<comment type="similarity">
    <text evidence="1 4">Belongs to the bacterial solute-binding protein 3 family.</text>
</comment>
<reference evidence="8 9" key="1">
    <citation type="submission" date="2024-09" db="EMBL/GenBank/DDBJ databases">
        <authorList>
            <person name="Sun Q."/>
            <person name="Mori K."/>
        </authorList>
    </citation>
    <scope>NUCLEOTIDE SEQUENCE [LARGE SCALE GENOMIC DNA]</scope>
    <source>
        <strain evidence="8 9">JCM 4362</strain>
    </source>
</reference>
<dbReference type="InterPro" id="IPR018313">
    <property type="entry name" value="SBP_3_CS"/>
</dbReference>
<accession>A0ABV5PDL5</accession>
<protein>
    <submittedName>
        <fullName evidence="8">Glutamate ABC transporter substrate-binding protein</fullName>
    </submittedName>
</protein>
<dbReference type="Gene3D" id="3.40.190.10">
    <property type="entry name" value="Periplasmic binding protein-like II"/>
    <property type="match status" value="2"/>
</dbReference>
<evidence type="ECO:0000259" key="7">
    <source>
        <dbReference type="SMART" id="SM00062"/>
    </source>
</evidence>
<dbReference type="InterPro" id="IPR051455">
    <property type="entry name" value="Bact_solute-bind_prot3"/>
</dbReference>
<dbReference type="PROSITE" id="PS01039">
    <property type="entry name" value="SBP_BACTERIAL_3"/>
    <property type="match status" value="1"/>
</dbReference>
<evidence type="ECO:0000256" key="2">
    <source>
        <dbReference type="ARBA" id="ARBA00022448"/>
    </source>
</evidence>
<dbReference type="EMBL" id="JBHMCR010000006">
    <property type="protein sequence ID" value="MFB9521204.1"/>
    <property type="molecule type" value="Genomic_DNA"/>
</dbReference>
<keyword evidence="3" id="KW-0732">Signal</keyword>
<dbReference type="Pfam" id="PF00497">
    <property type="entry name" value="SBP_bac_3"/>
    <property type="match status" value="1"/>
</dbReference>
<feature type="region of interest" description="Disordered" evidence="5">
    <location>
        <begin position="1"/>
        <end position="54"/>
    </location>
</feature>
<proteinExistence type="inferred from homology"/>
<dbReference type="InterPro" id="IPR001638">
    <property type="entry name" value="Solute-binding_3/MltF_N"/>
</dbReference>
<feature type="domain" description="Solute-binding protein family 3/N-terminal" evidence="7">
    <location>
        <begin position="133"/>
        <end position="360"/>
    </location>
</feature>
<keyword evidence="6" id="KW-1133">Transmembrane helix</keyword>
<evidence type="ECO:0000256" key="4">
    <source>
        <dbReference type="RuleBase" id="RU003744"/>
    </source>
</evidence>
<organism evidence="8 9">
    <name type="scientific">Streptomyces cremeus</name>
    <dbReference type="NCBI Taxonomy" id="66881"/>
    <lineage>
        <taxon>Bacteria</taxon>
        <taxon>Bacillati</taxon>
        <taxon>Actinomycetota</taxon>
        <taxon>Actinomycetes</taxon>
        <taxon>Kitasatosporales</taxon>
        <taxon>Streptomycetaceae</taxon>
        <taxon>Streptomyces</taxon>
    </lineage>
</organism>
<sequence length="374" mass="39004">MSRHGAGSGADDTGTHGDGSPPAGARALPAGDGAPRPGAASAHAGESTPHPAARTLRGGWRLGLVALGAAVALTAGAAVLPLPAQAGPDTVTAAHGTAAAAAAKAPDCQNPERSLRADSADGPTIEKIKARGKLIAGVDQNSFRWGYRNPATGRLEGFDIDIVKAIAKEVLGDENDVIYRAIPTNQRIPLLEAGKIDIVVRTMTVNCDRIRKVAFSHAYFQAGQQVLAPKESGITGHDASLKGKKVCTARGSTALDAMKKESYGALFNTPELLVPNQLDCLVRLQLGQVDAIVTDNALAASQAAQDPAIELKGTGPFTEEFYAVATNKEASDLVRRINKVLAAYGKGPWQESYRAWLSEDLKGLTGPPEPKFLD</sequence>
<keyword evidence="6" id="KW-0472">Membrane</keyword>
<comment type="caution">
    <text evidence="8">The sequence shown here is derived from an EMBL/GenBank/DDBJ whole genome shotgun (WGS) entry which is preliminary data.</text>
</comment>
<evidence type="ECO:0000256" key="5">
    <source>
        <dbReference type="SAM" id="MobiDB-lite"/>
    </source>
</evidence>
<gene>
    <name evidence="8" type="ORF">ACFFTU_14725</name>
</gene>
<evidence type="ECO:0000256" key="3">
    <source>
        <dbReference type="ARBA" id="ARBA00022729"/>
    </source>
</evidence>
<keyword evidence="6" id="KW-0812">Transmembrane</keyword>
<keyword evidence="2" id="KW-0813">Transport</keyword>
<dbReference type="SUPFAM" id="SSF53850">
    <property type="entry name" value="Periplasmic binding protein-like II"/>
    <property type="match status" value="1"/>
</dbReference>
<evidence type="ECO:0000256" key="6">
    <source>
        <dbReference type="SAM" id="Phobius"/>
    </source>
</evidence>
<dbReference type="SMART" id="SM00062">
    <property type="entry name" value="PBPb"/>
    <property type="match status" value="1"/>
</dbReference>
<evidence type="ECO:0000256" key="1">
    <source>
        <dbReference type="ARBA" id="ARBA00010333"/>
    </source>
</evidence>
<dbReference type="RefSeq" id="WP_345222893.1">
    <property type="nucleotide sequence ID" value="NZ_BAAAXE010000013.1"/>
</dbReference>
<dbReference type="PANTHER" id="PTHR30085">
    <property type="entry name" value="AMINO ACID ABC TRANSPORTER PERMEASE"/>
    <property type="match status" value="1"/>
</dbReference>
<keyword evidence="9" id="KW-1185">Reference proteome</keyword>
<evidence type="ECO:0000313" key="9">
    <source>
        <dbReference type="Proteomes" id="UP001589718"/>
    </source>
</evidence>
<name>A0ABV5PDL5_STRCM</name>
<dbReference type="CDD" id="cd13690">
    <property type="entry name" value="PBP2_GluB"/>
    <property type="match status" value="1"/>
</dbReference>
<feature type="transmembrane region" description="Helical" evidence="6">
    <location>
        <begin position="62"/>
        <end position="82"/>
    </location>
</feature>
<evidence type="ECO:0000313" key="8">
    <source>
        <dbReference type="EMBL" id="MFB9521204.1"/>
    </source>
</evidence>
<dbReference type="PANTHER" id="PTHR30085:SF6">
    <property type="entry name" value="ABC TRANSPORTER GLUTAMINE-BINDING PROTEIN GLNH"/>
    <property type="match status" value="1"/>
</dbReference>
<dbReference type="Proteomes" id="UP001589718">
    <property type="component" value="Unassembled WGS sequence"/>
</dbReference>
<feature type="compositionally biased region" description="Low complexity" evidence="5">
    <location>
        <begin position="19"/>
        <end position="42"/>
    </location>
</feature>